<protein>
    <submittedName>
        <fullName evidence="1">Uncharacterized protein</fullName>
    </submittedName>
</protein>
<dbReference type="EMBL" id="CP127523">
    <property type="protein sequence ID" value="XRI69383.1"/>
    <property type="molecule type" value="Genomic_DNA"/>
</dbReference>
<accession>A0ACD5H743</accession>
<proteinExistence type="predicted"/>
<organism evidence="1 2">
    <name type="scientific">Acidithiobacillus ferrianus</name>
    <dbReference type="NCBI Taxonomy" id="2678518"/>
    <lineage>
        <taxon>Bacteria</taxon>
        <taxon>Pseudomonadati</taxon>
        <taxon>Pseudomonadota</taxon>
        <taxon>Acidithiobacillia</taxon>
        <taxon>Acidithiobacillales</taxon>
        <taxon>Acidithiobacillaceae</taxon>
        <taxon>Acidithiobacillus</taxon>
    </lineage>
</organism>
<gene>
    <name evidence="1" type="ORF">GL267_001450</name>
</gene>
<evidence type="ECO:0000313" key="1">
    <source>
        <dbReference type="EMBL" id="XRI69383.1"/>
    </source>
</evidence>
<evidence type="ECO:0000313" key="2">
    <source>
        <dbReference type="Proteomes" id="UP000470022"/>
    </source>
</evidence>
<reference evidence="1" key="1">
    <citation type="submission" date="2023-06" db="EMBL/GenBank/DDBJ databases">
        <title>Complete and circular genome of Acidithiobacillus ferrianus DSM 107098.</title>
        <authorList>
            <person name="Norris P.R."/>
            <person name="Falagan C."/>
            <person name="Moya-Beltran A."/>
            <person name="Castro M."/>
            <person name="Quatrini R."/>
            <person name="Johnson D.B."/>
        </authorList>
    </citation>
    <scope>NUCLEOTIDE SEQUENCE</scope>
    <source>
        <strain evidence="1">MG</strain>
    </source>
</reference>
<sequence length="40" mass="4545">MNEYMIALLSAIVVVNAVVGGLIWYLKREQKGRGHQHGHR</sequence>
<dbReference type="Proteomes" id="UP000470022">
    <property type="component" value="Chromosome"/>
</dbReference>
<name>A0ACD5H743_9PROT</name>
<keyword evidence="2" id="KW-1185">Reference proteome</keyword>